<accession>A0ABW5X429</accession>
<dbReference type="EMBL" id="JBHUOJ010000008">
    <property type="protein sequence ID" value="MFD2832464.1"/>
    <property type="molecule type" value="Genomic_DNA"/>
</dbReference>
<dbReference type="InterPro" id="IPR032185">
    <property type="entry name" value="DUF5017"/>
</dbReference>
<dbReference type="Pfam" id="PF16409">
    <property type="entry name" value="DUF5017"/>
    <property type="match status" value="1"/>
</dbReference>
<reference evidence="3" key="1">
    <citation type="journal article" date="2019" name="Int. J. Syst. Evol. Microbiol.">
        <title>The Global Catalogue of Microorganisms (GCM) 10K type strain sequencing project: providing services to taxonomists for standard genome sequencing and annotation.</title>
        <authorList>
            <consortium name="The Broad Institute Genomics Platform"/>
            <consortium name="The Broad Institute Genome Sequencing Center for Infectious Disease"/>
            <person name="Wu L."/>
            <person name="Ma J."/>
        </authorList>
    </citation>
    <scope>NUCLEOTIDE SEQUENCE [LARGE SCALE GENOMIC DNA]</scope>
    <source>
        <strain evidence="3">KCTC 52925</strain>
    </source>
</reference>
<evidence type="ECO:0000313" key="2">
    <source>
        <dbReference type="EMBL" id="MFD2832464.1"/>
    </source>
</evidence>
<comment type="caution">
    <text evidence="2">The sequence shown here is derived from an EMBL/GenBank/DDBJ whole genome shotgun (WGS) entry which is preliminary data.</text>
</comment>
<organism evidence="2 3">
    <name type="scientific">Christiangramia antarctica</name>
    <dbReference type="NCBI Taxonomy" id="2058158"/>
    <lineage>
        <taxon>Bacteria</taxon>
        <taxon>Pseudomonadati</taxon>
        <taxon>Bacteroidota</taxon>
        <taxon>Flavobacteriia</taxon>
        <taxon>Flavobacteriales</taxon>
        <taxon>Flavobacteriaceae</taxon>
        <taxon>Christiangramia</taxon>
    </lineage>
</organism>
<dbReference type="Proteomes" id="UP001597438">
    <property type="component" value="Unassembled WGS sequence"/>
</dbReference>
<dbReference type="RefSeq" id="WP_251741971.1">
    <property type="nucleotide sequence ID" value="NZ_JBHUOJ010000008.1"/>
</dbReference>
<evidence type="ECO:0000313" key="3">
    <source>
        <dbReference type="Proteomes" id="UP001597438"/>
    </source>
</evidence>
<feature type="domain" description="DUF5017" evidence="1">
    <location>
        <begin position="21"/>
        <end position="203"/>
    </location>
</feature>
<dbReference type="PROSITE" id="PS51257">
    <property type="entry name" value="PROKAR_LIPOPROTEIN"/>
    <property type="match status" value="1"/>
</dbReference>
<gene>
    <name evidence="2" type="ORF">ACFSYS_04135</name>
</gene>
<name>A0ABW5X429_9FLAO</name>
<sequence>MKNIKILISNIFLLAFILYGCENPETVKEPNFEVTPVSLSATVGEPVEFMVKNAPDFLMFYSGELGHKYKFRERTKAEGIVSMSFKNAQKFGLGTNATGTLFVLASSDYDGSSTVEGVNNATWTDITDKFNIATAYDFAWTESGSAEITDLADGEPIYFAFKFFSEDIKSDGNRQPEWRISDFNIQLDSEDAAAPLQVATLFDPGFNSIDVQGIDEAWNVGKWYYDTGRNIWRFRGGPTDYPNEDWLISNSINLTGVAPDKGEPLKTYSTPLDSFTHTYTEPGTYTVTFVGNNTTIYGDKTKIQEFTLEVTE</sequence>
<keyword evidence="3" id="KW-1185">Reference proteome</keyword>
<protein>
    <submittedName>
        <fullName evidence="2">DUF5017 domain-containing protein</fullName>
    </submittedName>
</protein>
<evidence type="ECO:0000259" key="1">
    <source>
        <dbReference type="Pfam" id="PF16409"/>
    </source>
</evidence>
<proteinExistence type="predicted"/>